<evidence type="ECO:0000313" key="1">
    <source>
        <dbReference type="EMBL" id="CAD7649007.1"/>
    </source>
</evidence>
<sequence length="155" mass="17574">CAQQSSQSQRTAHEAKRYASADWLSPPVLAVHSLPIGCQHCLSTQTVCVFVIAFSVCEPLCQPMGAEASLFKKLAIDSEVEYKCKDYSLLNAKHDSNKFSVFLFNDNNFSFDIANWKTIRHPFIVKYYDCGLFRGRKCVVTEWVTPITPLVDRMN</sequence>
<dbReference type="InterPro" id="IPR011009">
    <property type="entry name" value="Kinase-like_dom_sf"/>
</dbReference>
<dbReference type="EMBL" id="CAJPIZ010045775">
    <property type="protein sequence ID" value="CAG2122260.1"/>
    <property type="molecule type" value="Genomic_DNA"/>
</dbReference>
<feature type="non-terminal residue" evidence="1">
    <location>
        <position position="1"/>
    </location>
</feature>
<evidence type="ECO:0000313" key="2">
    <source>
        <dbReference type="Proteomes" id="UP000759131"/>
    </source>
</evidence>
<dbReference type="EMBL" id="OC900350">
    <property type="protein sequence ID" value="CAD7649007.1"/>
    <property type="molecule type" value="Genomic_DNA"/>
</dbReference>
<gene>
    <name evidence="1" type="ORF">OSB1V03_LOCUS22206</name>
</gene>
<dbReference type="SUPFAM" id="SSF56112">
    <property type="entry name" value="Protein kinase-like (PK-like)"/>
    <property type="match status" value="1"/>
</dbReference>
<name>A0A7R9LYH6_9ACAR</name>
<keyword evidence="2" id="KW-1185">Reference proteome</keyword>
<protein>
    <submittedName>
        <fullName evidence="1">Uncharacterized protein</fullName>
    </submittedName>
</protein>
<feature type="non-terminal residue" evidence="1">
    <location>
        <position position="155"/>
    </location>
</feature>
<proteinExistence type="predicted"/>
<organism evidence="1">
    <name type="scientific">Medioppia subpectinata</name>
    <dbReference type="NCBI Taxonomy" id="1979941"/>
    <lineage>
        <taxon>Eukaryota</taxon>
        <taxon>Metazoa</taxon>
        <taxon>Ecdysozoa</taxon>
        <taxon>Arthropoda</taxon>
        <taxon>Chelicerata</taxon>
        <taxon>Arachnida</taxon>
        <taxon>Acari</taxon>
        <taxon>Acariformes</taxon>
        <taxon>Sarcoptiformes</taxon>
        <taxon>Oribatida</taxon>
        <taxon>Brachypylina</taxon>
        <taxon>Oppioidea</taxon>
        <taxon>Oppiidae</taxon>
        <taxon>Medioppia</taxon>
    </lineage>
</organism>
<dbReference type="Proteomes" id="UP000759131">
    <property type="component" value="Unassembled WGS sequence"/>
</dbReference>
<reference evidence="1" key="1">
    <citation type="submission" date="2020-11" db="EMBL/GenBank/DDBJ databases">
        <authorList>
            <person name="Tran Van P."/>
        </authorList>
    </citation>
    <scope>NUCLEOTIDE SEQUENCE</scope>
</reference>
<accession>A0A7R9LYH6</accession>
<dbReference type="AlphaFoldDB" id="A0A7R9LYH6"/>